<organism evidence="4 5">
    <name type="scientific">Halorubrum vacuolatum</name>
    <name type="common">Natronobacterium vacuolatum</name>
    <dbReference type="NCBI Taxonomy" id="63740"/>
    <lineage>
        <taxon>Archaea</taxon>
        <taxon>Methanobacteriati</taxon>
        <taxon>Methanobacteriota</taxon>
        <taxon>Stenosarchaea group</taxon>
        <taxon>Halobacteria</taxon>
        <taxon>Halobacteriales</taxon>
        <taxon>Haloferacaceae</taxon>
        <taxon>Halorubrum</taxon>
    </lineage>
</organism>
<proteinExistence type="predicted"/>
<reference evidence="4 5" key="1">
    <citation type="submission" date="2017-06" db="EMBL/GenBank/DDBJ databases">
        <authorList>
            <person name="Kim H.J."/>
            <person name="Triplett B.A."/>
        </authorList>
    </citation>
    <scope>NUCLEOTIDE SEQUENCE [LARGE SCALE GENOMIC DNA]</scope>
    <source>
        <strain evidence="4 5">DSM 8800</strain>
    </source>
</reference>
<name>A0A238XGH0_HALVU</name>
<protein>
    <recommendedName>
        <fullName evidence="3">Rad50/SbcC-type AAA domain-containing protein</fullName>
    </recommendedName>
</protein>
<feature type="compositionally biased region" description="Basic and acidic residues" evidence="2">
    <location>
        <begin position="382"/>
        <end position="392"/>
    </location>
</feature>
<sequence>MVEEQLARIEANNIGGISNTEVEIPPGTTILSGRNATNRTSFLHAIMAAMGSSKVSVKGDSETGYVELTIGDETHTRKLKRLNGTIQMNGDPYLQDSTVADLFSFLLETNEARRAVVRSDNLRDLIMKPIDTDQIEHKVKTLEGKRDEIEEELDKLENLKSDLPGLEGQRNSLKDQIENKREELVEKESEIELIDADIQSSRNQKEELEELLGDLQNLRSELETVRSNIEIEQESIESLKKEKSHLSEEFDKLSDSPMGEYEELDERISKLRERKQNIEGKISNTQDVVDFNKRMLEEESRASIKSSNSFGDETEAVTNQLIEDERVNCWTCRTDVAKEKINETIDEMQSVVQDRVNKVYEIEGSLSDLREKQNTLKQQQQRRNDIEQKLENISEEIEDRENKIDELRENREQLSQDVETTEEKVEKLESEEFSEILDLHKEANQLEFELGQLESELDNVVERISDIEERLDEETELRNQLDEIREELEEQRTRIERIEQEAVGEFNDHMEDVLSLLAYENLERIWLERIRKTAREGRQTVEKTVFDLHVVRRTESGTTYEDTIDHLSESEREVTGLIFALAGYLVHNVYEKVPFMLLDSLEAIDSERLADLIDYFSDYPQYLVVALLPEDAQALSNPDTFISDI</sequence>
<evidence type="ECO:0000256" key="1">
    <source>
        <dbReference type="SAM" id="Coils"/>
    </source>
</evidence>
<dbReference type="EMBL" id="FZNQ01000017">
    <property type="protein sequence ID" value="SNR57810.1"/>
    <property type="molecule type" value="Genomic_DNA"/>
</dbReference>
<dbReference type="RefSeq" id="WP_089385553.1">
    <property type="nucleotide sequence ID" value="NZ_FZNQ01000017.1"/>
</dbReference>
<dbReference type="GO" id="GO:0006302">
    <property type="term" value="P:double-strand break repair"/>
    <property type="evidence" value="ECO:0007669"/>
    <property type="project" value="InterPro"/>
</dbReference>
<dbReference type="AlphaFoldDB" id="A0A238XGH0"/>
<dbReference type="InterPro" id="IPR038729">
    <property type="entry name" value="Rad50/SbcC_AAA"/>
</dbReference>
<evidence type="ECO:0000256" key="2">
    <source>
        <dbReference type="SAM" id="MobiDB-lite"/>
    </source>
</evidence>
<dbReference type="Gene3D" id="1.10.287.1490">
    <property type="match status" value="1"/>
</dbReference>
<gene>
    <name evidence="4" type="ORF">SAMN06264855_11751</name>
</gene>
<evidence type="ECO:0000313" key="5">
    <source>
        <dbReference type="Proteomes" id="UP000198397"/>
    </source>
</evidence>
<dbReference type="Proteomes" id="UP000198397">
    <property type="component" value="Unassembled WGS sequence"/>
</dbReference>
<dbReference type="InterPro" id="IPR027417">
    <property type="entry name" value="P-loop_NTPase"/>
</dbReference>
<dbReference type="PANTHER" id="PTHR43941">
    <property type="entry name" value="STRUCTURAL MAINTENANCE OF CHROMOSOMES PROTEIN 2"/>
    <property type="match status" value="1"/>
</dbReference>
<evidence type="ECO:0000259" key="3">
    <source>
        <dbReference type="Pfam" id="PF13476"/>
    </source>
</evidence>
<dbReference type="OrthoDB" id="241568at2157"/>
<dbReference type="Gene3D" id="1.20.1480.30">
    <property type="entry name" value="Designed four-helix bundle protein"/>
    <property type="match status" value="1"/>
</dbReference>
<dbReference type="GO" id="GO:0016887">
    <property type="term" value="F:ATP hydrolysis activity"/>
    <property type="evidence" value="ECO:0007669"/>
    <property type="project" value="InterPro"/>
</dbReference>
<dbReference type="Pfam" id="PF13476">
    <property type="entry name" value="AAA_23"/>
    <property type="match status" value="1"/>
</dbReference>
<dbReference type="NCBIfam" id="NF045487">
    <property type="entry name" value="ASRP"/>
    <property type="match status" value="1"/>
</dbReference>
<feature type="region of interest" description="Disordered" evidence="2">
    <location>
        <begin position="372"/>
        <end position="394"/>
    </location>
</feature>
<keyword evidence="1" id="KW-0175">Coiled coil</keyword>
<keyword evidence="5" id="KW-1185">Reference proteome</keyword>
<evidence type="ECO:0000313" key="4">
    <source>
        <dbReference type="EMBL" id="SNR57810.1"/>
    </source>
</evidence>
<accession>A0A238XGH0</accession>
<dbReference type="Gene3D" id="3.40.50.300">
    <property type="entry name" value="P-loop containing nucleotide triphosphate hydrolases"/>
    <property type="match status" value="2"/>
</dbReference>
<feature type="domain" description="Rad50/SbcC-type AAA" evidence="3">
    <location>
        <begin position="8"/>
        <end position="223"/>
    </location>
</feature>
<dbReference type="SUPFAM" id="SSF52540">
    <property type="entry name" value="P-loop containing nucleoside triphosphate hydrolases"/>
    <property type="match status" value="1"/>
</dbReference>
<feature type="coiled-coil region" evidence="1">
    <location>
        <begin position="132"/>
        <end position="288"/>
    </location>
</feature>
<dbReference type="PANTHER" id="PTHR43941:SF1">
    <property type="entry name" value="STRUCTURAL MAINTENANCE OF CHROMOSOMES PROTEIN 2"/>
    <property type="match status" value="1"/>
</dbReference>